<organism evidence="1 2">
    <name type="scientific">Anaerotruncus colihominis</name>
    <dbReference type="NCBI Taxonomy" id="169435"/>
    <lineage>
        <taxon>Bacteria</taxon>
        <taxon>Bacillati</taxon>
        <taxon>Bacillota</taxon>
        <taxon>Clostridia</taxon>
        <taxon>Eubacteriales</taxon>
        <taxon>Oscillospiraceae</taxon>
        <taxon>Anaerotruncus</taxon>
    </lineage>
</organism>
<evidence type="ECO:0000313" key="2">
    <source>
        <dbReference type="Proteomes" id="UP000462501"/>
    </source>
</evidence>
<name>A0A845STK5_9FIRM</name>
<gene>
    <name evidence="1" type="ORF">FMM72_00605</name>
</gene>
<proteinExistence type="predicted"/>
<evidence type="ECO:0000313" key="1">
    <source>
        <dbReference type="EMBL" id="NDO37760.1"/>
    </source>
</evidence>
<sequence>MLNKRIEFEEKHVNEVSGTTILYFMAPKEMLNGRYPEADAAAISVEFPTGDPNPQHTTVWVSPMKDKEDYDYCSVNFSDDEIEELIRLAEREGGELQ</sequence>
<accession>A0A845STK5</accession>
<dbReference type="Proteomes" id="UP000462501">
    <property type="component" value="Unassembled WGS sequence"/>
</dbReference>
<dbReference type="RefSeq" id="WP_162220243.1">
    <property type="nucleotide sequence ID" value="NZ_VIQT01000002.1"/>
</dbReference>
<dbReference type="EMBL" id="VIQT01000002">
    <property type="protein sequence ID" value="NDO37760.1"/>
    <property type="molecule type" value="Genomic_DNA"/>
</dbReference>
<comment type="caution">
    <text evidence="1">The sequence shown here is derived from an EMBL/GenBank/DDBJ whole genome shotgun (WGS) entry which is preliminary data.</text>
</comment>
<reference evidence="1 2" key="1">
    <citation type="submission" date="2019-06" db="EMBL/GenBank/DDBJ databases">
        <title>Draft genome sequences of 15 bacterial species constituting the stable defined intestinal microbiota of the GM15 gnotobiotic mouse model.</title>
        <authorList>
            <person name="Elie C."/>
            <person name="Mathieu A."/>
            <person name="Saliou A."/>
            <person name="Darnaud M."/>
            <person name="Leulier F."/>
            <person name="Tamellini A."/>
        </authorList>
    </citation>
    <scope>NUCLEOTIDE SEQUENCE [LARGE SCALE GENOMIC DNA]</scope>
    <source>
        <strain evidence="1 2">JM4-15</strain>
    </source>
</reference>
<dbReference type="AlphaFoldDB" id="A0A845STK5"/>
<protein>
    <submittedName>
        <fullName evidence="1">Uncharacterized protein</fullName>
    </submittedName>
</protein>